<organism evidence="7 8">
    <name type="scientific">Ramlibacter agri</name>
    <dbReference type="NCBI Taxonomy" id="2728837"/>
    <lineage>
        <taxon>Bacteria</taxon>
        <taxon>Pseudomonadati</taxon>
        <taxon>Pseudomonadota</taxon>
        <taxon>Betaproteobacteria</taxon>
        <taxon>Burkholderiales</taxon>
        <taxon>Comamonadaceae</taxon>
        <taxon>Ramlibacter</taxon>
    </lineage>
</organism>
<dbReference type="PANTHER" id="PTHR34820:SF4">
    <property type="entry name" value="INNER MEMBRANE PROTEIN YEBZ"/>
    <property type="match status" value="1"/>
</dbReference>
<dbReference type="EMBL" id="JABBFX010000001">
    <property type="protein sequence ID" value="NML44669.1"/>
    <property type="molecule type" value="Genomic_DNA"/>
</dbReference>
<evidence type="ECO:0000256" key="5">
    <source>
        <dbReference type="SAM" id="SignalP"/>
    </source>
</evidence>
<keyword evidence="3 5" id="KW-0732">Signal</keyword>
<evidence type="ECO:0000256" key="1">
    <source>
        <dbReference type="ARBA" id="ARBA00004196"/>
    </source>
</evidence>
<comment type="caution">
    <text evidence="7">The sequence shown here is derived from an EMBL/GenBank/DDBJ whole genome shotgun (WGS) entry which is preliminary data.</text>
</comment>
<evidence type="ECO:0000256" key="3">
    <source>
        <dbReference type="ARBA" id="ARBA00022729"/>
    </source>
</evidence>
<dbReference type="SUPFAM" id="SSF81296">
    <property type="entry name" value="E set domains"/>
    <property type="match status" value="1"/>
</dbReference>
<dbReference type="GO" id="GO:0005507">
    <property type="term" value="F:copper ion binding"/>
    <property type="evidence" value="ECO:0007669"/>
    <property type="project" value="InterPro"/>
</dbReference>
<feature type="domain" description="CopC" evidence="6">
    <location>
        <begin position="22"/>
        <end position="117"/>
    </location>
</feature>
<dbReference type="RefSeq" id="WP_169418779.1">
    <property type="nucleotide sequence ID" value="NZ_JABBFX010000001.1"/>
</dbReference>
<evidence type="ECO:0000256" key="2">
    <source>
        <dbReference type="ARBA" id="ARBA00022723"/>
    </source>
</evidence>
<dbReference type="InterPro" id="IPR007348">
    <property type="entry name" value="CopC_dom"/>
</dbReference>
<dbReference type="GO" id="GO:0042597">
    <property type="term" value="C:periplasmic space"/>
    <property type="evidence" value="ECO:0007669"/>
    <property type="project" value="InterPro"/>
</dbReference>
<dbReference type="Proteomes" id="UP000541185">
    <property type="component" value="Unassembled WGS sequence"/>
</dbReference>
<dbReference type="PANTHER" id="PTHR34820">
    <property type="entry name" value="INNER MEMBRANE PROTEIN YEBZ"/>
    <property type="match status" value="1"/>
</dbReference>
<dbReference type="InterPro" id="IPR014756">
    <property type="entry name" value="Ig_E-set"/>
</dbReference>
<comment type="subcellular location">
    <subcellularLocation>
        <location evidence="1">Cell envelope</location>
    </subcellularLocation>
</comment>
<feature type="chain" id="PRO_5032811647" evidence="5">
    <location>
        <begin position="22"/>
        <end position="119"/>
    </location>
</feature>
<name>A0A848H576_9BURK</name>
<dbReference type="GO" id="GO:0046688">
    <property type="term" value="P:response to copper ion"/>
    <property type="evidence" value="ECO:0007669"/>
    <property type="project" value="InterPro"/>
</dbReference>
<dbReference type="Pfam" id="PF04234">
    <property type="entry name" value="CopC"/>
    <property type="match status" value="1"/>
</dbReference>
<evidence type="ECO:0000259" key="6">
    <source>
        <dbReference type="Pfam" id="PF04234"/>
    </source>
</evidence>
<dbReference type="InterPro" id="IPR032694">
    <property type="entry name" value="CopC/D"/>
</dbReference>
<evidence type="ECO:0000313" key="8">
    <source>
        <dbReference type="Proteomes" id="UP000541185"/>
    </source>
</evidence>
<dbReference type="GO" id="GO:0005886">
    <property type="term" value="C:plasma membrane"/>
    <property type="evidence" value="ECO:0007669"/>
    <property type="project" value="TreeGrafter"/>
</dbReference>
<dbReference type="AlphaFoldDB" id="A0A848H576"/>
<proteinExistence type="predicted"/>
<dbReference type="GO" id="GO:0006825">
    <property type="term" value="P:copper ion transport"/>
    <property type="evidence" value="ECO:0007669"/>
    <property type="project" value="InterPro"/>
</dbReference>
<feature type="signal peptide" evidence="5">
    <location>
        <begin position="1"/>
        <end position="21"/>
    </location>
</feature>
<dbReference type="InterPro" id="IPR014755">
    <property type="entry name" value="Cu-Rt/internalin_Ig-like"/>
</dbReference>
<dbReference type="Gene3D" id="2.60.40.1220">
    <property type="match status" value="1"/>
</dbReference>
<reference evidence="7 8" key="1">
    <citation type="submission" date="2020-04" db="EMBL/GenBank/DDBJ databases">
        <title>Ramlibacter sp. G-1-2-2 isolated from soil.</title>
        <authorList>
            <person name="Dahal R.H."/>
        </authorList>
    </citation>
    <scope>NUCLEOTIDE SEQUENCE [LARGE SCALE GENOMIC DNA]</scope>
    <source>
        <strain evidence="7 8">G-1-2-2</strain>
    </source>
</reference>
<protein>
    <submittedName>
        <fullName evidence="7">Copper resistance protein CopC</fullName>
    </submittedName>
</protein>
<evidence type="ECO:0000313" key="7">
    <source>
        <dbReference type="EMBL" id="NML44669.1"/>
    </source>
</evidence>
<keyword evidence="4" id="KW-0186">Copper</keyword>
<keyword evidence="8" id="KW-1185">Reference proteome</keyword>
<evidence type="ECO:0000256" key="4">
    <source>
        <dbReference type="ARBA" id="ARBA00023008"/>
    </source>
</evidence>
<dbReference type="GO" id="GO:0030313">
    <property type="term" value="C:cell envelope"/>
    <property type="evidence" value="ECO:0007669"/>
    <property type="project" value="UniProtKB-SubCell"/>
</dbReference>
<gene>
    <name evidence="7" type="ORF">HHL11_12965</name>
</gene>
<sequence length="119" mass="12896">MNFARFLVASCLAVAALNAHAHAFLERAEPRVGSQLQAAPVEVKLWFSEPLEAAFSSVTVTDANGRRVDRADAHLDPSGKTLLRVSLQPIGPGAYTVHWRAVSVDTHVSRGDFVFRVGD</sequence>
<accession>A0A848H576</accession>
<keyword evidence="2" id="KW-0479">Metal-binding</keyword>